<protein>
    <submittedName>
        <fullName evidence="2">Alpha-L-rhamnosidase N-terminal domain-containing protein</fullName>
    </submittedName>
</protein>
<evidence type="ECO:0000259" key="1">
    <source>
        <dbReference type="Pfam" id="PF08531"/>
    </source>
</evidence>
<evidence type="ECO:0000313" key="2">
    <source>
        <dbReference type="EMBL" id="MBS4199874.1"/>
    </source>
</evidence>
<keyword evidence="3" id="KW-1185">Reference proteome</keyword>
<accession>A0A942TQ56</accession>
<dbReference type="EMBL" id="JAGYPJ010000001">
    <property type="protein sequence ID" value="MBS4199874.1"/>
    <property type="molecule type" value="Genomic_DNA"/>
</dbReference>
<gene>
    <name evidence="2" type="ORF">KHA93_09410</name>
</gene>
<evidence type="ECO:0000313" key="3">
    <source>
        <dbReference type="Proteomes" id="UP000682713"/>
    </source>
</evidence>
<dbReference type="AlphaFoldDB" id="A0A942TQ56"/>
<reference evidence="2 3" key="1">
    <citation type="submission" date="2021-05" db="EMBL/GenBank/DDBJ databases">
        <title>Novel Bacillus species.</title>
        <authorList>
            <person name="Liu G."/>
        </authorList>
    </citation>
    <scope>NUCLEOTIDE SEQUENCE [LARGE SCALE GENOMIC DNA]</scope>
    <source>
        <strain evidence="2 3">FJAT-49732</strain>
    </source>
</reference>
<organism evidence="2 3">
    <name type="scientific">Lederbergia citrisecunda</name>
    <dbReference type="NCBI Taxonomy" id="2833583"/>
    <lineage>
        <taxon>Bacteria</taxon>
        <taxon>Bacillati</taxon>
        <taxon>Bacillota</taxon>
        <taxon>Bacilli</taxon>
        <taxon>Bacillales</taxon>
        <taxon>Bacillaceae</taxon>
        <taxon>Lederbergia</taxon>
    </lineage>
</organism>
<feature type="domain" description="Bacterial alpha-L-rhamnosidase N-terminal" evidence="1">
    <location>
        <begin position="44"/>
        <end position="191"/>
    </location>
</feature>
<dbReference type="PANTHER" id="PTHR33307:SF6">
    <property type="entry name" value="ALPHA-RHAMNOSIDASE (EUROFUNG)-RELATED"/>
    <property type="match status" value="1"/>
</dbReference>
<comment type="caution">
    <text evidence="2">The sequence shown here is derived from an EMBL/GenBank/DDBJ whole genome shotgun (WGS) entry which is preliminary data.</text>
</comment>
<dbReference type="Pfam" id="PF08531">
    <property type="entry name" value="Bac_rhamnosid_N"/>
    <property type="match status" value="1"/>
</dbReference>
<dbReference type="Proteomes" id="UP000682713">
    <property type="component" value="Unassembled WGS sequence"/>
</dbReference>
<dbReference type="InterPro" id="IPR008979">
    <property type="entry name" value="Galactose-bd-like_sf"/>
</dbReference>
<name>A0A942TQ56_9BACI</name>
<dbReference type="PANTHER" id="PTHR33307">
    <property type="entry name" value="ALPHA-RHAMNOSIDASE (EUROFUNG)"/>
    <property type="match status" value="1"/>
</dbReference>
<sequence length="272" mass="31181">MEENKIWSAKWIWPRNSFLDKHEIVYFRRSFFVENDQCQLNINVSADSRYRLFLNGKSVCVGPLKGDNHTHYYETVDLSPYLKKGKNVLAAKVLHYSPLSSEPSPESIWHSTKGGFLLEGSLQSSSGETIEILDSNQDWKCLIDHAIHYEAESWLSSIWLGGVERVNGAKLPHGWQSIEHNDSKWDHAVPFLDPQLDHGLLTPWQLTKRSIPFLYEKEKAFSRVMRSDEENLPLTNVFINNTGPLHLLKGKQFIVELDAGELTTGYLNIKVS</sequence>
<dbReference type="InterPro" id="IPR016007">
    <property type="entry name" value="Alpha_rhamnosid"/>
</dbReference>
<dbReference type="SUPFAM" id="SSF49785">
    <property type="entry name" value="Galactose-binding domain-like"/>
    <property type="match status" value="1"/>
</dbReference>
<dbReference type="InterPro" id="IPR013737">
    <property type="entry name" value="Bac_rhamnosid_N"/>
</dbReference>
<dbReference type="RefSeq" id="WP_213110508.1">
    <property type="nucleotide sequence ID" value="NZ_JAGYPJ010000001.1"/>
</dbReference>
<proteinExistence type="predicted"/>
<dbReference type="Gene3D" id="2.60.120.260">
    <property type="entry name" value="Galactose-binding domain-like"/>
    <property type="match status" value="1"/>
</dbReference>